<name>A0A0S4LNJ0_9BACT</name>
<evidence type="ECO:0000313" key="2">
    <source>
        <dbReference type="EMBL" id="CUS39077.1"/>
    </source>
</evidence>
<dbReference type="EMBL" id="CZQA01000013">
    <property type="protein sequence ID" value="CUS39077.1"/>
    <property type="molecule type" value="Genomic_DNA"/>
</dbReference>
<dbReference type="OrthoDB" id="9790745at2"/>
<reference evidence="2 3" key="1">
    <citation type="submission" date="2015-10" db="EMBL/GenBank/DDBJ databases">
        <authorList>
            <person name="Gilbert D.G."/>
        </authorList>
    </citation>
    <scope>NUCLEOTIDE SEQUENCE [LARGE SCALE GENOMIC DNA]</scope>
    <source>
        <strain evidence="2">COMA1</strain>
    </source>
</reference>
<sequence length="147" mass="17084">MGKILVKRIYEPASTSDGFRVLVDRIWPRGIAKADAKLHLWLRDIGPSTALRTWFNHDPTRWTEFQRRYHAELEQQSTVLATITAQAKASPVTLVYSAKDEQHNQAVALRSFLLKREAKIRPAVPPTNQSHGRPIEQRRRRRDHDRD</sequence>
<evidence type="ECO:0008006" key="4">
    <source>
        <dbReference type="Google" id="ProtNLM"/>
    </source>
</evidence>
<dbReference type="PANTHER" id="PTHR36849:SF1">
    <property type="entry name" value="CYTOPLASMIC PROTEIN"/>
    <property type="match status" value="1"/>
</dbReference>
<dbReference type="STRING" id="1742972.COMA1_70014"/>
<accession>A0A0S4LNJ0</accession>
<gene>
    <name evidence="2" type="ORF">COMA1_70014</name>
</gene>
<proteinExistence type="predicted"/>
<keyword evidence="3" id="KW-1185">Reference proteome</keyword>
<dbReference type="Pfam" id="PF22752">
    <property type="entry name" value="DUF488-N3i"/>
    <property type="match status" value="1"/>
</dbReference>
<organism evidence="2 3">
    <name type="scientific">Candidatus Nitrospira nitrosa</name>
    <dbReference type="NCBI Taxonomy" id="1742972"/>
    <lineage>
        <taxon>Bacteria</taxon>
        <taxon>Pseudomonadati</taxon>
        <taxon>Nitrospirota</taxon>
        <taxon>Nitrospiria</taxon>
        <taxon>Nitrospirales</taxon>
        <taxon>Nitrospiraceae</taxon>
        <taxon>Nitrospira</taxon>
    </lineage>
</organism>
<dbReference type="PANTHER" id="PTHR36849">
    <property type="entry name" value="CYTOPLASMIC PROTEIN-RELATED"/>
    <property type="match status" value="1"/>
</dbReference>
<dbReference type="AlphaFoldDB" id="A0A0S4LNJ0"/>
<dbReference type="RefSeq" id="WP_090751062.1">
    <property type="nucleotide sequence ID" value="NZ_CZQA01000013.1"/>
</dbReference>
<protein>
    <recommendedName>
        <fullName evidence="4">Uroporphyrin-III C-methyltransferase</fullName>
    </recommendedName>
</protein>
<feature type="compositionally biased region" description="Basic residues" evidence="1">
    <location>
        <begin position="138"/>
        <end position="147"/>
    </location>
</feature>
<evidence type="ECO:0000313" key="3">
    <source>
        <dbReference type="Proteomes" id="UP000199032"/>
    </source>
</evidence>
<feature type="region of interest" description="Disordered" evidence="1">
    <location>
        <begin position="120"/>
        <end position="147"/>
    </location>
</feature>
<dbReference type="Proteomes" id="UP000199032">
    <property type="component" value="Unassembled WGS sequence"/>
</dbReference>
<evidence type="ECO:0000256" key="1">
    <source>
        <dbReference type="SAM" id="MobiDB-lite"/>
    </source>
</evidence>
<dbReference type="InterPro" id="IPR052552">
    <property type="entry name" value="YeaO-like"/>
</dbReference>